<dbReference type="AlphaFoldDB" id="A0A0T6BHQ8"/>
<organism evidence="2 3">
    <name type="scientific">Oryctes borbonicus</name>
    <dbReference type="NCBI Taxonomy" id="1629725"/>
    <lineage>
        <taxon>Eukaryota</taxon>
        <taxon>Metazoa</taxon>
        <taxon>Ecdysozoa</taxon>
        <taxon>Arthropoda</taxon>
        <taxon>Hexapoda</taxon>
        <taxon>Insecta</taxon>
        <taxon>Pterygota</taxon>
        <taxon>Neoptera</taxon>
        <taxon>Endopterygota</taxon>
        <taxon>Coleoptera</taxon>
        <taxon>Polyphaga</taxon>
        <taxon>Scarabaeiformia</taxon>
        <taxon>Scarabaeidae</taxon>
        <taxon>Dynastinae</taxon>
        <taxon>Oryctes</taxon>
    </lineage>
</organism>
<accession>A0A0T6BHQ8</accession>
<gene>
    <name evidence="2" type="ORF">AMK59_1235</name>
</gene>
<dbReference type="EMBL" id="LJIG01000055">
    <property type="protein sequence ID" value="KRT86885.1"/>
    <property type="molecule type" value="Genomic_DNA"/>
</dbReference>
<evidence type="ECO:0000313" key="3">
    <source>
        <dbReference type="Proteomes" id="UP000051574"/>
    </source>
</evidence>
<evidence type="ECO:0000256" key="1">
    <source>
        <dbReference type="SAM" id="MobiDB-lite"/>
    </source>
</evidence>
<dbReference type="Proteomes" id="UP000051574">
    <property type="component" value="Unassembled WGS sequence"/>
</dbReference>
<feature type="region of interest" description="Disordered" evidence="1">
    <location>
        <begin position="66"/>
        <end position="94"/>
    </location>
</feature>
<protein>
    <submittedName>
        <fullName evidence="2">Uncharacterized protein</fullName>
    </submittedName>
</protein>
<dbReference type="OrthoDB" id="6060890at2759"/>
<feature type="non-terminal residue" evidence="2">
    <location>
        <position position="120"/>
    </location>
</feature>
<keyword evidence="3" id="KW-1185">Reference proteome</keyword>
<proteinExistence type="predicted"/>
<sequence length="120" mass="13543">MNLMFRKNFKESKSGSGVKISVTKTGSRTSKRSNREQGYTPIEEHHYRTHLFFSPPRCTYTLEETEEPRCGPMTGGEQFVPLSTTSPPISESDFPQPLVVRSPSVSLLKWPSPKNAPSRQ</sequence>
<comment type="caution">
    <text evidence="2">The sequence shown here is derived from an EMBL/GenBank/DDBJ whole genome shotgun (WGS) entry which is preliminary data.</text>
</comment>
<feature type="region of interest" description="Disordered" evidence="1">
    <location>
        <begin position="1"/>
        <end position="38"/>
    </location>
</feature>
<reference evidence="2 3" key="1">
    <citation type="submission" date="2015-09" db="EMBL/GenBank/DDBJ databases">
        <title>Draft genome of the scarab beetle Oryctes borbonicus.</title>
        <authorList>
            <person name="Meyer J.M."/>
            <person name="Markov G.V."/>
            <person name="Baskaran P."/>
            <person name="Herrmann M."/>
            <person name="Sommer R.J."/>
            <person name="Roedelsperger C."/>
        </authorList>
    </citation>
    <scope>NUCLEOTIDE SEQUENCE [LARGE SCALE GENOMIC DNA]</scope>
    <source>
        <strain evidence="2">OB123</strain>
        <tissue evidence="2">Whole animal</tissue>
    </source>
</reference>
<evidence type="ECO:0000313" key="2">
    <source>
        <dbReference type="EMBL" id="KRT86885.1"/>
    </source>
</evidence>
<name>A0A0T6BHQ8_9SCAR</name>